<gene>
    <name evidence="10" type="primary">sasA_30</name>
    <name evidence="10" type="ORF">DYBT9275_05648</name>
</gene>
<keyword evidence="4" id="KW-0547">Nucleotide-binding</keyword>
<evidence type="ECO:0000256" key="1">
    <source>
        <dbReference type="ARBA" id="ARBA00000085"/>
    </source>
</evidence>
<dbReference type="Gene3D" id="1.10.287.130">
    <property type="match status" value="1"/>
</dbReference>
<keyword evidence="11" id="KW-1185">Reference proteome</keyword>
<name>A0A916JIT1_9BACT</name>
<dbReference type="RefSeq" id="WP_215242007.1">
    <property type="nucleotide sequence ID" value="NZ_CAJRAF010000004.1"/>
</dbReference>
<protein>
    <recommendedName>
        <fullName evidence="2">histidine kinase</fullName>
        <ecNumber evidence="2">2.7.13.3</ecNumber>
    </recommendedName>
</protein>
<dbReference type="GO" id="GO:0030295">
    <property type="term" value="F:protein kinase activator activity"/>
    <property type="evidence" value="ECO:0007669"/>
    <property type="project" value="TreeGrafter"/>
</dbReference>
<keyword evidence="7" id="KW-0902">Two-component regulatory system</keyword>
<dbReference type="InterPro" id="IPR011990">
    <property type="entry name" value="TPR-like_helical_dom_sf"/>
</dbReference>
<dbReference type="GO" id="GO:0000155">
    <property type="term" value="F:phosphorelay sensor kinase activity"/>
    <property type="evidence" value="ECO:0007669"/>
    <property type="project" value="InterPro"/>
</dbReference>
<dbReference type="PROSITE" id="PS50109">
    <property type="entry name" value="HIS_KIN"/>
    <property type="match status" value="1"/>
</dbReference>
<keyword evidence="5" id="KW-0418">Kinase</keyword>
<dbReference type="PANTHER" id="PTHR42878:SF7">
    <property type="entry name" value="SENSOR HISTIDINE KINASE GLRK"/>
    <property type="match status" value="1"/>
</dbReference>
<dbReference type="InterPro" id="IPR050351">
    <property type="entry name" value="BphY/WalK/GraS-like"/>
</dbReference>
<feature type="domain" description="Histidine kinase" evidence="9">
    <location>
        <begin position="248"/>
        <end position="456"/>
    </location>
</feature>
<dbReference type="Pfam" id="PF02518">
    <property type="entry name" value="HATPase_c"/>
    <property type="match status" value="1"/>
</dbReference>
<dbReference type="InterPro" id="IPR003594">
    <property type="entry name" value="HATPase_dom"/>
</dbReference>
<organism evidence="10 11">
    <name type="scientific">Dyadobacter helix</name>
    <dbReference type="NCBI Taxonomy" id="2822344"/>
    <lineage>
        <taxon>Bacteria</taxon>
        <taxon>Pseudomonadati</taxon>
        <taxon>Bacteroidota</taxon>
        <taxon>Cytophagia</taxon>
        <taxon>Cytophagales</taxon>
        <taxon>Spirosomataceae</taxon>
        <taxon>Dyadobacter</taxon>
    </lineage>
</organism>
<keyword evidence="8" id="KW-0812">Transmembrane</keyword>
<evidence type="ECO:0000256" key="7">
    <source>
        <dbReference type="ARBA" id="ARBA00023012"/>
    </source>
</evidence>
<keyword evidence="8" id="KW-0472">Membrane</keyword>
<dbReference type="EMBL" id="CAJRAF010000004">
    <property type="protein sequence ID" value="CAG5016842.1"/>
    <property type="molecule type" value="Genomic_DNA"/>
</dbReference>
<sequence>MAEAFLLESNLAQSRVYFDSLNLLSLKHPKDPGVSINIMTTELAYADFYLQKKQPDLAYVYILRANHIDRKLLGDIDRIQLDLMTGKMLVEQKEYAKALPLLESSATVGYEIGPEVYLSLLQTLSLCYSRLNRWQDAYLTLERYVPLRDSLYLESSKKSIADAEGKYQNKAKQQQIDEQKSELEFVRKQRLWLTAAALMFILIAALLIVIYRNKQKSAANLNAKNIELGRVIVALEEANKTKAKLFGILSHDLRSPISQVYQFLKLQKLNPGLLTEIQKKELSHKIETATASLLETMEELLVWSKTQMNSFNFDIRPVEVFSLVKNSLNLLQLNIEANQTIIENAIPEDLIIQTDEYFLQTILRNLLQNAIKASGENGEIHISYQEESSGSAIVIANTGNEFSQDDYESALVMDLLHQGLNGLGLKLVDELSVRIGARVSFSRLNSRTLATILFPN</sequence>
<evidence type="ECO:0000256" key="2">
    <source>
        <dbReference type="ARBA" id="ARBA00012438"/>
    </source>
</evidence>
<dbReference type="Gene3D" id="1.25.40.10">
    <property type="entry name" value="Tetratricopeptide repeat domain"/>
    <property type="match status" value="1"/>
</dbReference>
<evidence type="ECO:0000313" key="10">
    <source>
        <dbReference type="EMBL" id="CAG5016842.1"/>
    </source>
</evidence>
<dbReference type="InterPro" id="IPR036097">
    <property type="entry name" value="HisK_dim/P_sf"/>
</dbReference>
<evidence type="ECO:0000256" key="3">
    <source>
        <dbReference type="ARBA" id="ARBA00022679"/>
    </source>
</evidence>
<proteinExistence type="predicted"/>
<evidence type="ECO:0000259" key="9">
    <source>
        <dbReference type="PROSITE" id="PS50109"/>
    </source>
</evidence>
<feature type="transmembrane region" description="Helical" evidence="8">
    <location>
        <begin position="191"/>
        <end position="211"/>
    </location>
</feature>
<keyword evidence="6" id="KW-0067">ATP-binding</keyword>
<accession>A0A916JIT1</accession>
<dbReference type="SUPFAM" id="SSF48452">
    <property type="entry name" value="TPR-like"/>
    <property type="match status" value="1"/>
</dbReference>
<dbReference type="GO" id="GO:0007234">
    <property type="term" value="P:osmosensory signaling via phosphorelay pathway"/>
    <property type="evidence" value="ECO:0007669"/>
    <property type="project" value="TreeGrafter"/>
</dbReference>
<dbReference type="EC" id="2.7.13.3" evidence="2"/>
<evidence type="ECO:0000256" key="4">
    <source>
        <dbReference type="ARBA" id="ARBA00022741"/>
    </source>
</evidence>
<reference evidence="10" key="1">
    <citation type="submission" date="2021-04" db="EMBL/GenBank/DDBJ databases">
        <authorList>
            <person name="Rodrigo-Torres L."/>
            <person name="Arahal R. D."/>
            <person name="Lucena T."/>
        </authorList>
    </citation>
    <scope>NUCLEOTIDE SEQUENCE</scope>
    <source>
        <strain evidence="10">CECT 9275</strain>
    </source>
</reference>
<dbReference type="Gene3D" id="3.30.565.10">
    <property type="entry name" value="Histidine kinase-like ATPase, C-terminal domain"/>
    <property type="match status" value="1"/>
</dbReference>
<dbReference type="GO" id="GO:0000156">
    <property type="term" value="F:phosphorelay response regulator activity"/>
    <property type="evidence" value="ECO:0007669"/>
    <property type="project" value="TreeGrafter"/>
</dbReference>
<dbReference type="AlphaFoldDB" id="A0A916JIT1"/>
<dbReference type="PANTHER" id="PTHR42878">
    <property type="entry name" value="TWO-COMPONENT HISTIDINE KINASE"/>
    <property type="match status" value="1"/>
</dbReference>
<evidence type="ECO:0000256" key="5">
    <source>
        <dbReference type="ARBA" id="ARBA00022777"/>
    </source>
</evidence>
<keyword evidence="8" id="KW-1133">Transmembrane helix</keyword>
<evidence type="ECO:0000256" key="8">
    <source>
        <dbReference type="SAM" id="Phobius"/>
    </source>
</evidence>
<evidence type="ECO:0000313" key="11">
    <source>
        <dbReference type="Proteomes" id="UP000680038"/>
    </source>
</evidence>
<dbReference type="SUPFAM" id="SSF55874">
    <property type="entry name" value="ATPase domain of HSP90 chaperone/DNA topoisomerase II/histidine kinase"/>
    <property type="match status" value="1"/>
</dbReference>
<dbReference type="InterPro" id="IPR036890">
    <property type="entry name" value="HATPase_C_sf"/>
</dbReference>
<keyword evidence="3 10" id="KW-0808">Transferase</keyword>
<comment type="caution">
    <text evidence="10">The sequence shown here is derived from an EMBL/GenBank/DDBJ whole genome shotgun (WGS) entry which is preliminary data.</text>
</comment>
<dbReference type="SUPFAM" id="SSF47384">
    <property type="entry name" value="Homodimeric domain of signal transducing histidine kinase"/>
    <property type="match status" value="1"/>
</dbReference>
<dbReference type="Proteomes" id="UP000680038">
    <property type="component" value="Unassembled WGS sequence"/>
</dbReference>
<dbReference type="GO" id="GO:0005524">
    <property type="term" value="F:ATP binding"/>
    <property type="evidence" value="ECO:0007669"/>
    <property type="project" value="UniProtKB-KW"/>
</dbReference>
<dbReference type="InterPro" id="IPR005467">
    <property type="entry name" value="His_kinase_dom"/>
</dbReference>
<dbReference type="SMART" id="SM00387">
    <property type="entry name" value="HATPase_c"/>
    <property type="match status" value="1"/>
</dbReference>
<comment type="catalytic activity">
    <reaction evidence="1">
        <text>ATP + protein L-histidine = ADP + protein N-phospho-L-histidine.</text>
        <dbReference type="EC" id="2.7.13.3"/>
    </reaction>
</comment>
<evidence type="ECO:0000256" key="6">
    <source>
        <dbReference type="ARBA" id="ARBA00022840"/>
    </source>
</evidence>